<evidence type="ECO:0000256" key="5">
    <source>
        <dbReference type="ARBA" id="ARBA00023273"/>
    </source>
</evidence>
<dbReference type="GeneTree" id="ENSGT00940000163228"/>
<keyword evidence="9" id="KW-1185">Reference proteome</keyword>
<evidence type="ECO:0000259" key="7">
    <source>
        <dbReference type="Pfam" id="PF22544"/>
    </source>
</evidence>
<feature type="compositionally biased region" description="Basic residues" evidence="6">
    <location>
        <begin position="11"/>
        <end position="20"/>
    </location>
</feature>
<evidence type="ECO:0000256" key="1">
    <source>
        <dbReference type="ARBA" id="ARBA00004138"/>
    </source>
</evidence>
<dbReference type="OMA" id="VSSCFHK"/>
<dbReference type="GO" id="GO:1904158">
    <property type="term" value="P:axonemal central apparatus assembly"/>
    <property type="evidence" value="ECO:0007669"/>
    <property type="project" value="TreeGrafter"/>
</dbReference>
<dbReference type="Pfam" id="PF14874">
    <property type="entry name" value="PapD-like"/>
    <property type="match status" value="1"/>
</dbReference>
<evidence type="ECO:0000256" key="6">
    <source>
        <dbReference type="SAM" id="MobiDB-lite"/>
    </source>
</evidence>
<dbReference type="STRING" id="244447.ENSCSEP00000007118"/>
<dbReference type="PANTHER" id="PTHR23053">
    <property type="entry name" value="DLEC1 DELETED IN LUNG AND ESOPHAGEAL CANCER 1"/>
    <property type="match status" value="1"/>
</dbReference>
<dbReference type="InterPro" id="IPR013783">
    <property type="entry name" value="Ig-like_fold"/>
</dbReference>
<feature type="region of interest" description="Disordered" evidence="6">
    <location>
        <begin position="1"/>
        <end position="45"/>
    </location>
</feature>
<reference evidence="8" key="3">
    <citation type="submission" date="2025-09" db="UniProtKB">
        <authorList>
            <consortium name="Ensembl"/>
        </authorList>
    </citation>
    <scope>IDENTIFICATION</scope>
</reference>
<dbReference type="AlphaFoldDB" id="A0A3P8UVA9"/>
<feature type="domain" description="HYDIN/VesB/CFA65-like Ig-like" evidence="7">
    <location>
        <begin position="452"/>
        <end position="552"/>
    </location>
</feature>
<dbReference type="GO" id="GO:0005930">
    <property type="term" value="C:axoneme"/>
    <property type="evidence" value="ECO:0007669"/>
    <property type="project" value="TreeGrafter"/>
</dbReference>
<evidence type="ECO:0000313" key="8">
    <source>
        <dbReference type="Ensembl" id="ENSCSEP00000007118.1"/>
    </source>
</evidence>
<dbReference type="PANTHER" id="PTHR23053:SF0">
    <property type="entry name" value="HYDROCEPHALUS-INDUCING PROTEIN HOMOLOG"/>
    <property type="match status" value="1"/>
</dbReference>
<dbReference type="Ensembl" id="ENSCSET00000007194.1">
    <property type="protein sequence ID" value="ENSCSEP00000007118.1"/>
    <property type="gene ID" value="ENSCSEG00000004598.1"/>
</dbReference>
<evidence type="ECO:0000256" key="2">
    <source>
        <dbReference type="ARBA" id="ARBA00004496"/>
    </source>
</evidence>
<dbReference type="Pfam" id="PF22544">
    <property type="entry name" value="HYDIN_VesB_CFA65-like_Ig"/>
    <property type="match status" value="2"/>
</dbReference>
<reference evidence="8" key="2">
    <citation type="submission" date="2025-08" db="UniProtKB">
        <authorList>
            <consortium name="Ensembl"/>
        </authorList>
    </citation>
    <scope>IDENTIFICATION</scope>
</reference>
<dbReference type="Proteomes" id="UP000265120">
    <property type="component" value="Chromosome 10"/>
</dbReference>
<proteinExistence type="predicted"/>
<dbReference type="InterPro" id="IPR053879">
    <property type="entry name" value="HYDIN_VesB_CFA65-like_Ig"/>
</dbReference>
<feature type="domain" description="HYDIN/VesB/CFA65-like Ig-like" evidence="7">
    <location>
        <begin position="191"/>
        <end position="284"/>
    </location>
</feature>
<protein>
    <recommendedName>
        <fullName evidence="7">HYDIN/VesB/CFA65-like Ig-like domain-containing protein</fullName>
    </recommendedName>
</protein>
<dbReference type="InterPro" id="IPR033305">
    <property type="entry name" value="Hydin-like"/>
</dbReference>
<keyword evidence="4" id="KW-0969">Cilium</keyword>
<evidence type="ECO:0000256" key="3">
    <source>
        <dbReference type="ARBA" id="ARBA00022490"/>
    </source>
</evidence>
<organism evidence="8 9">
    <name type="scientific">Cynoglossus semilaevis</name>
    <name type="common">Tongue sole</name>
    <dbReference type="NCBI Taxonomy" id="244447"/>
    <lineage>
        <taxon>Eukaryota</taxon>
        <taxon>Metazoa</taxon>
        <taxon>Chordata</taxon>
        <taxon>Craniata</taxon>
        <taxon>Vertebrata</taxon>
        <taxon>Euteleostomi</taxon>
        <taxon>Actinopterygii</taxon>
        <taxon>Neopterygii</taxon>
        <taxon>Teleostei</taxon>
        <taxon>Neoteleostei</taxon>
        <taxon>Acanthomorphata</taxon>
        <taxon>Carangaria</taxon>
        <taxon>Pleuronectiformes</taxon>
        <taxon>Pleuronectoidei</taxon>
        <taxon>Cynoglossidae</taxon>
        <taxon>Cynoglossinae</taxon>
        <taxon>Cynoglossus</taxon>
    </lineage>
</organism>
<dbReference type="InterPro" id="IPR008962">
    <property type="entry name" value="PapD-like_sf"/>
</dbReference>
<dbReference type="InParanoid" id="A0A3P8UVA9"/>
<dbReference type="GO" id="GO:0003341">
    <property type="term" value="P:cilium movement"/>
    <property type="evidence" value="ECO:0007669"/>
    <property type="project" value="TreeGrafter"/>
</dbReference>
<keyword evidence="5" id="KW-0966">Cell projection</keyword>
<sequence length="683" mass="77255">QANEANETIGGKKKKRRKAKMPSFYTQKPVPKENKTRRLTPSVYSQEMSLSTEERFANTKEVHPPRILELMDMSMTTHQKMSMVDMDQALFQPYPSELIFQNVIPTHIYKLQLRLFNVDKVPRRVKVELQESEYFSVVGPENSLSKVAPCRSVTFTVFFKPQEKKDYHFSVVFVTERERFEVPVHAIGPRAILNFQDEIQFPMCLVKATMERTQQMINVGNSPAKFELTTQEPFSVVPSCGTLEIGESMQVVISFSPITKGEYNQDLLLHYHTGENVFASLRGTCEELDINLGTDSITLNKTYISLASIHKISLTNTSDSILHYCWSVWASQLEENLSLMRGSSVLQEMEEEVREQLLFQYKSDPTLIHRLPVLYRALQYGKGKTELDHLVLSHSCITLEPATGKIWPKMSQTFTIFFKPKKAKFYQGTIYCDITGHQSRLPLKFKGEGMGPKLQLSYNMMNMKNVFVGERNCYEVDVSNKGLIDAPFKLSCPNTTFGRCFSFNPDEAVIPFGGHQIVRIVFHSRTIGPFSEDLILTVKGQPKPLILTFRGCAVCPTFHFNLAELNFGDVAFGFPKTLTCTLFNTSFVPMYFSLRVLGDGLGSPSVTSAKQVSDMSKYNWKNCVSALSDITIKVTLCSNTARTYKMTMAVDVEGVGEAIKSLPIYARCICITPSKSPSFGRCC</sequence>
<name>A0A3P8UVA9_CYNSE</name>
<keyword evidence="3" id="KW-0963">Cytoplasm</keyword>
<dbReference type="Gene3D" id="2.60.40.10">
    <property type="entry name" value="Immunoglobulins"/>
    <property type="match status" value="5"/>
</dbReference>
<evidence type="ECO:0000313" key="9">
    <source>
        <dbReference type="Proteomes" id="UP000265120"/>
    </source>
</evidence>
<accession>A0A3P8UVA9</accession>
<reference evidence="8 9" key="1">
    <citation type="journal article" date="2014" name="Nat. Genet.">
        <title>Whole-genome sequence of a flatfish provides insights into ZW sex chromosome evolution and adaptation to a benthic lifestyle.</title>
        <authorList>
            <person name="Chen S."/>
            <person name="Zhang G."/>
            <person name="Shao C."/>
            <person name="Huang Q."/>
            <person name="Liu G."/>
            <person name="Zhang P."/>
            <person name="Song W."/>
            <person name="An N."/>
            <person name="Chalopin D."/>
            <person name="Volff J.N."/>
            <person name="Hong Y."/>
            <person name="Li Q."/>
            <person name="Sha Z."/>
            <person name="Zhou H."/>
            <person name="Xie M."/>
            <person name="Yu Q."/>
            <person name="Liu Y."/>
            <person name="Xiang H."/>
            <person name="Wang N."/>
            <person name="Wu K."/>
            <person name="Yang C."/>
            <person name="Zhou Q."/>
            <person name="Liao X."/>
            <person name="Yang L."/>
            <person name="Hu Q."/>
            <person name="Zhang J."/>
            <person name="Meng L."/>
            <person name="Jin L."/>
            <person name="Tian Y."/>
            <person name="Lian J."/>
            <person name="Yang J."/>
            <person name="Miao G."/>
            <person name="Liu S."/>
            <person name="Liang Z."/>
            <person name="Yan F."/>
            <person name="Li Y."/>
            <person name="Sun B."/>
            <person name="Zhang H."/>
            <person name="Zhang J."/>
            <person name="Zhu Y."/>
            <person name="Du M."/>
            <person name="Zhao Y."/>
            <person name="Schartl M."/>
            <person name="Tang Q."/>
            <person name="Wang J."/>
        </authorList>
    </citation>
    <scope>NUCLEOTIDE SEQUENCE</scope>
</reference>
<dbReference type="SUPFAM" id="SSF49354">
    <property type="entry name" value="PapD-like"/>
    <property type="match status" value="1"/>
</dbReference>
<evidence type="ECO:0000256" key="4">
    <source>
        <dbReference type="ARBA" id="ARBA00023069"/>
    </source>
</evidence>
<comment type="subcellular location">
    <subcellularLocation>
        <location evidence="1">Cell projection</location>
        <location evidence="1">Cilium</location>
    </subcellularLocation>
    <subcellularLocation>
        <location evidence="2">Cytoplasm</location>
    </subcellularLocation>
</comment>